<dbReference type="HOGENOM" id="CLU_1740121_0_0_1"/>
<dbReference type="AlphaFoldDB" id="Q0C7M1"/>
<dbReference type="RefSeq" id="XP_001218661.1">
    <property type="nucleotide sequence ID" value="XM_001218660.1"/>
</dbReference>
<dbReference type="EMBL" id="CH476610">
    <property type="protein sequence ID" value="EAU29310.1"/>
    <property type="molecule type" value="Genomic_DNA"/>
</dbReference>
<reference evidence="2" key="1">
    <citation type="submission" date="2005-09" db="EMBL/GenBank/DDBJ databases">
        <title>Annotation of the Aspergillus terreus NIH2624 genome.</title>
        <authorList>
            <person name="Birren B.W."/>
            <person name="Lander E.S."/>
            <person name="Galagan J.E."/>
            <person name="Nusbaum C."/>
            <person name="Devon K."/>
            <person name="Henn M."/>
            <person name="Ma L.-J."/>
            <person name="Jaffe D.B."/>
            <person name="Butler J."/>
            <person name="Alvarez P."/>
            <person name="Gnerre S."/>
            <person name="Grabherr M."/>
            <person name="Kleber M."/>
            <person name="Mauceli E.W."/>
            <person name="Brockman W."/>
            <person name="Rounsley S."/>
            <person name="Young S.K."/>
            <person name="LaButti K."/>
            <person name="Pushparaj V."/>
            <person name="DeCaprio D."/>
            <person name="Crawford M."/>
            <person name="Koehrsen M."/>
            <person name="Engels R."/>
            <person name="Montgomery P."/>
            <person name="Pearson M."/>
            <person name="Howarth C."/>
            <person name="Larson L."/>
            <person name="Luoma S."/>
            <person name="White J."/>
            <person name="Alvarado L."/>
            <person name="Kodira C.D."/>
            <person name="Zeng Q."/>
            <person name="Oleary S."/>
            <person name="Yandava C."/>
            <person name="Denning D.W."/>
            <person name="Nierman W.C."/>
            <person name="Milne T."/>
            <person name="Madden K."/>
        </authorList>
    </citation>
    <scope>NUCLEOTIDE SEQUENCE [LARGE SCALE GENOMIC DNA]</scope>
    <source>
        <strain evidence="2">NIH 2624 / FGSC A1156</strain>
    </source>
</reference>
<sequence length="150" mass="16987">MATIDIETPPNTTRICIGALTHSNTPSEISVEARWTSGSATYGADFVGQDGKYELFDYFNRPFIPDGIDPSIKKMTVNFKFSIAGDLKRTETPFRYIPGKSVQVTGYDKENNPTVVTIQYNCHQSDSQMYKKQHFPELSKANVIYGFERR</sequence>
<proteinExistence type="predicted"/>
<name>Q0C7M1_ASPTN</name>
<dbReference type="GeneID" id="4354593"/>
<gene>
    <name evidence="1" type="ORF">ATEG_10313</name>
</gene>
<evidence type="ECO:0000313" key="2">
    <source>
        <dbReference type="Proteomes" id="UP000007963"/>
    </source>
</evidence>
<evidence type="ECO:0000313" key="1">
    <source>
        <dbReference type="EMBL" id="EAU29310.1"/>
    </source>
</evidence>
<organism evidence="1 2">
    <name type="scientific">Aspergillus terreus (strain NIH 2624 / FGSC A1156)</name>
    <dbReference type="NCBI Taxonomy" id="341663"/>
    <lineage>
        <taxon>Eukaryota</taxon>
        <taxon>Fungi</taxon>
        <taxon>Dikarya</taxon>
        <taxon>Ascomycota</taxon>
        <taxon>Pezizomycotina</taxon>
        <taxon>Eurotiomycetes</taxon>
        <taxon>Eurotiomycetidae</taxon>
        <taxon>Eurotiales</taxon>
        <taxon>Aspergillaceae</taxon>
        <taxon>Aspergillus</taxon>
        <taxon>Aspergillus subgen. Circumdati</taxon>
    </lineage>
</organism>
<protein>
    <submittedName>
        <fullName evidence="1">Uncharacterized protein</fullName>
    </submittedName>
</protein>
<dbReference type="VEuPathDB" id="FungiDB:ATEG_10313"/>
<accession>Q0C7M1</accession>
<dbReference type="Proteomes" id="UP000007963">
    <property type="component" value="Unassembled WGS sequence"/>
</dbReference>